<evidence type="ECO:0000256" key="1">
    <source>
        <dbReference type="SAM" id="MobiDB-lite"/>
    </source>
</evidence>
<gene>
    <name evidence="2" type="ORF">EZS27_036834</name>
</gene>
<dbReference type="EMBL" id="SNRY01006618">
    <property type="protein sequence ID" value="KAA6312189.1"/>
    <property type="molecule type" value="Genomic_DNA"/>
</dbReference>
<reference evidence="2" key="1">
    <citation type="submission" date="2019-03" db="EMBL/GenBank/DDBJ databases">
        <title>Single cell metagenomics reveals metabolic interactions within the superorganism composed of flagellate Streblomastix strix and complex community of Bacteroidetes bacteria on its surface.</title>
        <authorList>
            <person name="Treitli S.C."/>
            <person name="Kolisko M."/>
            <person name="Husnik F."/>
            <person name="Keeling P."/>
            <person name="Hampl V."/>
        </authorList>
    </citation>
    <scope>NUCLEOTIDE SEQUENCE</scope>
    <source>
        <strain evidence="2">STM</strain>
    </source>
</reference>
<feature type="non-terminal residue" evidence="2">
    <location>
        <position position="1"/>
    </location>
</feature>
<feature type="compositionally biased region" description="Basic and acidic residues" evidence="1">
    <location>
        <begin position="36"/>
        <end position="46"/>
    </location>
</feature>
<proteinExistence type="predicted"/>
<organism evidence="2">
    <name type="scientific">termite gut metagenome</name>
    <dbReference type="NCBI Taxonomy" id="433724"/>
    <lineage>
        <taxon>unclassified sequences</taxon>
        <taxon>metagenomes</taxon>
        <taxon>organismal metagenomes</taxon>
    </lineage>
</organism>
<accession>A0A5J4PTZ6</accession>
<dbReference type="AlphaFoldDB" id="A0A5J4PTZ6"/>
<sequence>SRLFHNKRRKYFRITEFSGTCKDYRIIMAMNRASRHTGEKAKKRENTVPLFQSPKSPELNPVEHLWHHIREKGNFKNHTFHSLCEVEMHLMFELNKLSLDFDTVKNITRFKWIK</sequence>
<feature type="region of interest" description="Disordered" evidence="1">
    <location>
        <begin position="35"/>
        <end position="56"/>
    </location>
</feature>
<dbReference type="InterPro" id="IPR036397">
    <property type="entry name" value="RNaseH_sf"/>
</dbReference>
<dbReference type="Gene3D" id="3.30.420.10">
    <property type="entry name" value="Ribonuclease H-like superfamily/Ribonuclease H"/>
    <property type="match status" value="1"/>
</dbReference>
<comment type="caution">
    <text evidence="2">The sequence shown here is derived from an EMBL/GenBank/DDBJ whole genome shotgun (WGS) entry which is preliminary data.</text>
</comment>
<evidence type="ECO:0000313" key="2">
    <source>
        <dbReference type="EMBL" id="KAA6312189.1"/>
    </source>
</evidence>
<protein>
    <recommendedName>
        <fullName evidence="3">Tc1-like transposase DDE domain-containing protein</fullName>
    </recommendedName>
</protein>
<dbReference type="GO" id="GO:0003676">
    <property type="term" value="F:nucleic acid binding"/>
    <property type="evidence" value="ECO:0007669"/>
    <property type="project" value="InterPro"/>
</dbReference>
<evidence type="ECO:0008006" key="3">
    <source>
        <dbReference type="Google" id="ProtNLM"/>
    </source>
</evidence>
<name>A0A5J4PTZ6_9ZZZZ</name>